<dbReference type="PANTHER" id="PTHR10579:SF43">
    <property type="entry name" value="ZINC FINGER (C3HC4-TYPE RING FINGER) FAMILY PROTEIN"/>
    <property type="match status" value="1"/>
</dbReference>
<dbReference type="SUPFAM" id="SSF53850">
    <property type="entry name" value="Periplasmic binding protein-like II"/>
    <property type="match status" value="1"/>
</dbReference>
<dbReference type="SUPFAM" id="SSF53300">
    <property type="entry name" value="vWA-like"/>
    <property type="match status" value="1"/>
</dbReference>
<evidence type="ECO:0000313" key="3">
    <source>
        <dbReference type="EMBL" id="CUU57391.1"/>
    </source>
</evidence>
<protein>
    <submittedName>
        <fullName evidence="3">Ca-activated chloride channel family protein</fullName>
    </submittedName>
</protein>
<name>A0A0S4QQJ0_9ACTN</name>
<dbReference type="InterPro" id="IPR051266">
    <property type="entry name" value="CLCR"/>
</dbReference>
<evidence type="ECO:0000313" key="4">
    <source>
        <dbReference type="Proteomes" id="UP000198802"/>
    </source>
</evidence>
<dbReference type="Proteomes" id="UP000198802">
    <property type="component" value="Unassembled WGS sequence"/>
</dbReference>
<dbReference type="EMBL" id="FAOZ01000012">
    <property type="protein sequence ID" value="CUU57391.1"/>
    <property type="molecule type" value="Genomic_DNA"/>
</dbReference>
<gene>
    <name evidence="3" type="ORF">Ga0074812_11251</name>
</gene>
<dbReference type="SMART" id="SM00327">
    <property type="entry name" value="VWA"/>
    <property type="match status" value="1"/>
</dbReference>
<keyword evidence="4" id="KW-1185">Reference proteome</keyword>
<dbReference type="Pfam" id="PF13531">
    <property type="entry name" value="SBP_bac_11"/>
    <property type="match status" value="1"/>
</dbReference>
<dbReference type="PANTHER" id="PTHR10579">
    <property type="entry name" value="CALCIUM-ACTIVATED CHLORIDE CHANNEL REGULATOR"/>
    <property type="match status" value="1"/>
</dbReference>
<dbReference type="PROSITE" id="PS50234">
    <property type="entry name" value="VWFA"/>
    <property type="match status" value="1"/>
</dbReference>
<organism evidence="3 4">
    <name type="scientific">Parafrankia irregularis</name>
    <dbReference type="NCBI Taxonomy" id="795642"/>
    <lineage>
        <taxon>Bacteria</taxon>
        <taxon>Bacillati</taxon>
        <taxon>Actinomycetota</taxon>
        <taxon>Actinomycetes</taxon>
        <taxon>Frankiales</taxon>
        <taxon>Frankiaceae</taxon>
        <taxon>Parafrankia</taxon>
    </lineage>
</organism>
<proteinExistence type="predicted"/>
<evidence type="ECO:0000256" key="1">
    <source>
        <dbReference type="SAM" id="MobiDB-lite"/>
    </source>
</evidence>
<sequence>MFGGRAHRFFRRRHALGGLVGVVLVAATAVAPRVAVGGHGPADCDRTETIRVTSSTEKAGVMAQLVDRYNDAGRAVAGLCGHVQLSARTSGATKNDLAEGMKDPPQVWLPTSSMWTSLLAQEGHGDLLVPEPAHRSVTRSMLVIAMPQPVAETLAQHGAPLATWKDVLDLAQKGWSAYGRSEWGKFVLGRDNAETSTSGLAATVATYLAAAHATGTATTPTSDWLNDPDVVGFVHGIESSVSRYGDEAVLFMQQIYDAEQKQDDAAYRPYVDAIVIQEQMVYLYNRGAPGGDPAQMSDERQPRRPLRVVYPQDGTLELDHPFVVLASATPTQRRVAEDFYRFLVEDDQQRLFADVGFRPLPASSTENDEHDKPDEHDGQSTATRPTEQLVRTLGIPADQAPALVPVPDGKLLAAMLENWDRVRRKARVLLLLDVSGSMNEPVDDPDKAVDATKLQLMIPAAERALKLLDDDDEVGLWTFSSGPAYTEVVPVSPVGTVRAALQERLRGLRARGDTALFEATQRASEMMTANADPERINAIVLLSDGQNTERYPGDAKALLAALDPGTSDTPVRIFTVPYGRADNADVGTLAEIARLTRAAQYDARNPLDIDAAFVRVFRNFG</sequence>
<dbReference type="InterPro" id="IPR036465">
    <property type="entry name" value="vWFA_dom_sf"/>
</dbReference>
<dbReference type="InterPro" id="IPR002035">
    <property type="entry name" value="VWF_A"/>
</dbReference>
<evidence type="ECO:0000259" key="2">
    <source>
        <dbReference type="PROSITE" id="PS50234"/>
    </source>
</evidence>
<dbReference type="Pfam" id="PF13519">
    <property type="entry name" value="VWA_2"/>
    <property type="match status" value="1"/>
</dbReference>
<dbReference type="Gene3D" id="3.40.50.410">
    <property type="entry name" value="von Willebrand factor, type A domain"/>
    <property type="match status" value="1"/>
</dbReference>
<feature type="compositionally biased region" description="Basic and acidic residues" evidence="1">
    <location>
        <begin position="367"/>
        <end position="378"/>
    </location>
</feature>
<reference evidence="4" key="1">
    <citation type="submission" date="2015-11" db="EMBL/GenBank/DDBJ databases">
        <authorList>
            <person name="Varghese N."/>
        </authorList>
    </citation>
    <scope>NUCLEOTIDE SEQUENCE [LARGE SCALE GENOMIC DNA]</scope>
    <source>
        <strain evidence="4">DSM 45899</strain>
    </source>
</reference>
<feature type="region of interest" description="Disordered" evidence="1">
    <location>
        <begin position="358"/>
        <end position="385"/>
    </location>
</feature>
<dbReference type="RefSeq" id="WP_091278757.1">
    <property type="nucleotide sequence ID" value="NZ_FAOZ01000012.1"/>
</dbReference>
<accession>A0A0S4QQJ0</accession>
<feature type="domain" description="VWFA" evidence="2">
    <location>
        <begin position="427"/>
        <end position="593"/>
    </location>
</feature>
<dbReference type="AlphaFoldDB" id="A0A0S4QQJ0"/>